<organism evidence="7 8">
    <name type="scientific">Haloarcula salinisoli</name>
    <dbReference type="NCBI Taxonomy" id="2487746"/>
    <lineage>
        <taxon>Archaea</taxon>
        <taxon>Methanobacteriati</taxon>
        <taxon>Methanobacteriota</taxon>
        <taxon>Stenosarchaea group</taxon>
        <taxon>Halobacteria</taxon>
        <taxon>Halobacteriales</taxon>
        <taxon>Haloarculaceae</taxon>
        <taxon>Haloarcula</taxon>
    </lineage>
</organism>
<dbReference type="GO" id="GO:0003955">
    <property type="term" value="F:NAD(P)H dehydrogenase (quinone) activity"/>
    <property type="evidence" value="ECO:0007669"/>
    <property type="project" value="TreeGrafter"/>
</dbReference>
<feature type="domain" description="FAD/NAD(P)-binding" evidence="6">
    <location>
        <begin position="4"/>
        <end position="307"/>
    </location>
</feature>
<evidence type="ECO:0000256" key="4">
    <source>
        <dbReference type="ARBA" id="ARBA00022827"/>
    </source>
</evidence>
<dbReference type="GO" id="GO:0019646">
    <property type="term" value="P:aerobic electron transport chain"/>
    <property type="evidence" value="ECO:0007669"/>
    <property type="project" value="TreeGrafter"/>
</dbReference>
<dbReference type="AlphaFoldDB" id="A0A8J8C761"/>
<evidence type="ECO:0000313" key="8">
    <source>
        <dbReference type="Proteomes" id="UP000783863"/>
    </source>
</evidence>
<keyword evidence="3" id="KW-0285">Flavoprotein</keyword>
<gene>
    <name evidence="7" type="ORF">EGD98_04915</name>
</gene>
<dbReference type="PANTHER" id="PTHR42913">
    <property type="entry name" value="APOPTOSIS-INDUCING FACTOR 1"/>
    <property type="match status" value="1"/>
</dbReference>
<dbReference type="Pfam" id="PF07992">
    <property type="entry name" value="Pyr_redox_2"/>
    <property type="match status" value="1"/>
</dbReference>
<evidence type="ECO:0000256" key="2">
    <source>
        <dbReference type="ARBA" id="ARBA00005272"/>
    </source>
</evidence>
<dbReference type="InterPro" id="IPR051169">
    <property type="entry name" value="NADH-Q_oxidoreductase"/>
</dbReference>
<keyword evidence="4" id="KW-0274">FAD</keyword>
<evidence type="ECO:0000256" key="1">
    <source>
        <dbReference type="ARBA" id="ARBA00001974"/>
    </source>
</evidence>
<evidence type="ECO:0000256" key="3">
    <source>
        <dbReference type="ARBA" id="ARBA00022630"/>
    </source>
</evidence>
<proteinExistence type="inferred from homology"/>
<evidence type="ECO:0000259" key="6">
    <source>
        <dbReference type="Pfam" id="PF07992"/>
    </source>
</evidence>
<accession>A0A8J8C761</accession>
<dbReference type="SUPFAM" id="SSF51905">
    <property type="entry name" value="FAD/NAD(P)-binding domain"/>
    <property type="match status" value="2"/>
</dbReference>
<reference evidence="7" key="1">
    <citation type="submission" date="2021-06" db="EMBL/GenBank/DDBJ databases">
        <title>Halomicroarcula sp. F24A a new haloarchaeum isolated from saline soil.</title>
        <authorList>
            <person name="Duran-Viseras A."/>
            <person name="Sanchez-Porro C."/>
            <person name="Ventosa A."/>
        </authorList>
    </citation>
    <scope>NUCLEOTIDE SEQUENCE</scope>
    <source>
        <strain evidence="7">F24A</strain>
    </source>
</reference>
<comment type="similarity">
    <text evidence="2">Belongs to the NADH dehydrogenase family.</text>
</comment>
<keyword evidence="5" id="KW-0560">Oxidoreductase</keyword>
<dbReference type="InterPro" id="IPR036188">
    <property type="entry name" value="FAD/NAD-bd_sf"/>
</dbReference>
<comment type="cofactor">
    <cofactor evidence="1">
        <name>FAD</name>
        <dbReference type="ChEBI" id="CHEBI:57692"/>
    </cofactor>
</comment>
<dbReference type="EMBL" id="RKLQ01000001">
    <property type="protein sequence ID" value="MBX0303011.1"/>
    <property type="molecule type" value="Genomic_DNA"/>
</dbReference>
<dbReference type="PRINTS" id="PR00368">
    <property type="entry name" value="FADPNR"/>
</dbReference>
<evidence type="ECO:0000313" key="7">
    <source>
        <dbReference type="EMBL" id="MBX0303011.1"/>
    </source>
</evidence>
<protein>
    <submittedName>
        <fullName evidence="7">NAD(P)/FAD-dependent oxidoreductase</fullName>
    </submittedName>
</protein>
<dbReference type="PANTHER" id="PTHR42913:SF3">
    <property type="entry name" value="64 KDA MITOCHONDRIAL NADH DEHYDROGENASE (EUROFUNG)"/>
    <property type="match status" value="1"/>
</dbReference>
<sequence>MTDKVVVLGAGYAGAGAIKSLEDELNGDADVTWIADVDYHLVLHESHRCIRDPSIQDKVSIPVHEIKQPTTEFIQDTVTGIDTDDRVVELDNRDGVDYDYLLVGLGSKTAFFGIEGLKEYAHTLKSLDDALGIHDAVQEAAREASQSDPAQVVVGGAGLSGIQTCGEIAEFRDDHRAPIDIHLVEGLDEIFPGNDPELQGALRKRLEERDVNIETGEFIGEVDEETVYIGDEDELDYDVLIWTGGITGRDCVRDVDLEKDERNHRIHSEGDFQTTNERVFAIGDCALIDQPGENPAPPTAQAAWQAAEVAGENLARAVRDQPLKTWTHKDKGTVISVGEKAVAHDVMGMPIDTFGGLPAKVLKKGIATRWINDVTGLGRAVKAWPDM</sequence>
<keyword evidence="8" id="KW-1185">Reference proteome</keyword>
<dbReference type="InterPro" id="IPR023753">
    <property type="entry name" value="FAD/NAD-binding_dom"/>
</dbReference>
<name>A0A8J8C761_9EURY</name>
<dbReference type="Proteomes" id="UP000783863">
    <property type="component" value="Unassembled WGS sequence"/>
</dbReference>
<evidence type="ECO:0000256" key="5">
    <source>
        <dbReference type="ARBA" id="ARBA00023002"/>
    </source>
</evidence>
<dbReference type="RefSeq" id="WP_220587232.1">
    <property type="nucleotide sequence ID" value="NZ_RKLQ01000001.1"/>
</dbReference>
<comment type="caution">
    <text evidence="7">The sequence shown here is derived from an EMBL/GenBank/DDBJ whole genome shotgun (WGS) entry which is preliminary data.</text>
</comment>
<dbReference type="Gene3D" id="3.50.50.100">
    <property type="match status" value="1"/>
</dbReference>